<sequence length="154" mass="17331">MCPSKKLKDEQKEALVHLLNGEDVFGVLPKGYGKSLIYEIVPKLFPICRQKKVGTSDIEIAASVIVVSPLISLMKDQIEEMIQLGLDSVYLSSEHELTEPELQKLKLGEYDVVLASPESWLGKYRYLFDIEDFRNNICLLVADEAHVIRNHSGG</sequence>
<dbReference type="InParanoid" id="A0A1S3IHM9"/>
<dbReference type="Gene3D" id="3.40.50.300">
    <property type="entry name" value="P-loop containing nucleotide triphosphate hydrolases"/>
    <property type="match status" value="1"/>
</dbReference>
<dbReference type="KEGG" id="lak:106164373"/>
<dbReference type="GeneID" id="106164373"/>
<dbReference type="Pfam" id="PF00270">
    <property type="entry name" value="DEAD"/>
    <property type="match status" value="1"/>
</dbReference>
<keyword evidence="4" id="KW-0539">Nucleus</keyword>
<keyword evidence="3" id="KW-0413">Isomerase</keyword>
<dbReference type="InterPro" id="IPR027417">
    <property type="entry name" value="P-loop_NTPase"/>
</dbReference>
<dbReference type="GO" id="GO:0005634">
    <property type="term" value="C:nucleus"/>
    <property type="evidence" value="ECO:0007669"/>
    <property type="project" value="TreeGrafter"/>
</dbReference>
<dbReference type="STRING" id="7574.A0A1S3IHM9"/>
<dbReference type="PANTHER" id="PTHR13710">
    <property type="entry name" value="DNA HELICASE RECQ FAMILY MEMBER"/>
    <property type="match status" value="1"/>
</dbReference>
<evidence type="ECO:0000313" key="7">
    <source>
        <dbReference type="RefSeq" id="XP_013397722.1"/>
    </source>
</evidence>
<organism evidence="6 7">
    <name type="scientific">Lingula anatina</name>
    <name type="common">Brachiopod</name>
    <name type="synonym">Lingula unguis</name>
    <dbReference type="NCBI Taxonomy" id="7574"/>
    <lineage>
        <taxon>Eukaryota</taxon>
        <taxon>Metazoa</taxon>
        <taxon>Spiralia</taxon>
        <taxon>Lophotrochozoa</taxon>
        <taxon>Brachiopoda</taxon>
        <taxon>Linguliformea</taxon>
        <taxon>Lingulata</taxon>
        <taxon>Lingulida</taxon>
        <taxon>Linguloidea</taxon>
        <taxon>Lingulidae</taxon>
        <taxon>Lingula</taxon>
    </lineage>
</organism>
<proteinExistence type="inferred from homology"/>
<evidence type="ECO:0000256" key="1">
    <source>
        <dbReference type="ARBA" id="ARBA00005446"/>
    </source>
</evidence>
<dbReference type="SUPFAM" id="SSF52540">
    <property type="entry name" value="P-loop containing nucleoside triphosphate hydrolases"/>
    <property type="match status" value="1"/>
</dbReference>
<dbReference type="OrthoDB" id="10253415at2759"/>
<dbReference type="GO" id="GO:0003677">
    <property type="term" value="F:DNA binding"/>
    <property type="evidence" value="ECO:0007669"/>
    <property type="project" value="UniProtKB-KW"/>
</dbReference>
<dbReference type="GO" id="GO:0009378">
    <property type="term" value="F:four-way junction helicase activity"/>
    <property type="evidence" value="ECO:0007669"/>
    <property type="project" value="TreeGrafter"/>
</dbReference>
<dbReference type="GO" id="GO:0000724">
    <property type="term" value="P:double-strand break repair via homologous recombination"/>
    <property type="evidence" value="ECO:0007669"/>
    <property type="project" value="TreeGrafter"/>
</dbReference>
<dbReference type="GO" id="GO:0043138">
    <property type="term" value="F:3'-5' DNA helicase activity"/>
    <property type="evidence" value="ECO:0007669"/>
    <property type="project" value="TreeGrafter"/>
</dbReference>
<keyword evidence="6" id="KW-1185">Reference proteome</keyword>
<reference evidence="7" key="1">
    <citation type="submission" date="2025-08" db="UniProtKB">
        <authorList>
            <consortium name="RefSeq"/>
        </authorList>
    </citation>
    <scope>IDENTIFICATION</scope>
    <source>
        <tissue evidence="7">Gonads</tissue>
    </source>
</reference>
<evidence type="ECO:0000256" key="3">
    <source>
        <dbReference type="ARBA" id="ARBA00023235"/>
    </source>
</evidence>
<keyword evidence="2" id="KW-0238">DNA-binding</keyword>
<evidence type="ECO:0000256" key="4">
    <source>
        <dbReference type="ARBA" id="ARBA00023242"/>
    </source>
</evidence>
<accession>A0A1S3IHM9</accession>
<dbReference type="PROSITE" id="PS51192">
    <property type="entry name" value="HELICASE_ATP_BIND_1"/>
    <property type="match status" value="1"/>
</dbReference>
<dbReference type="Proteomes" id="UP000085678">
    <property type="component" value="Unplaced"/>
</dbReference>
<dbReference type="GO" id="GO:0005737">
    <property type="term" value="C:cytoplasm"/>
    <property type="evidence" value="ECO:0007669"/>
    <property type="project" value="TreeGrafter"/>
</dbReference>
<dbReference type="RefSeq" id="XP_013397722.1">
    <property type="nucleotide sequence ID" value="XM_013542268.2"/>
</dbReference>
<dbReference type="InterPro" id="IPR011545">
    <property type="entry name" value="DEAD/DEAH_box_helicase_dom"/>
</dbReference>
<comment type="similarity">
    <text evidence="1">Belongs to the helicase family. RecQ subfamily.</text>
</comment>
<gene>
    <name evidence="7" type="primary">LOC106164373</name>
</gene>
<name>A0A1S3IHM9_LINAN</name>
<dbReference type="GO" id="GO:0005524">
    <property type="term" value="F:ATP binding"/>
    <property type="evidence" value="ECO:0007669"/>
    <property type="project" value="InterPro"/>
</dbReference>
<evidence type="ECO:0000256" key="2">
    <source>
        <dbReference type="ARBA" id="ARBA00023125"/>
    </source>
</evidence>
<evidence type="ECO:0000259" key="5">
    <source>
        <dbReference type="PROSITE" id="PS51192"/>
    </source>
</evidence>
<dbReference type="AlphaFoldDB" id="A0A1S3IHM9"/>
<dbReference type="InterPro" id="IPR014001">
    <property type="entry name" value="Helicase_ATP-bd"/>
</dbReference>
<evidence type="ECO:0000313" key="6">
    <source>
        <dbReference type="Proteomes" id="UP000085678"/>
    </source>
</evidence>
<dbReference type="GO" id="GO:0005694">
    <property type="term" value="C:chromosome"/>
    <property type="evidence" value="ECO:0007669"/>
    <property type="project" value="TreeGrafter"/>
</dbReference>
<protein>
    <submittedName>
        <fullName evidence="7">Uncharacterized protein LOC106164373</fullName>
    </submittedName>
</protein>
<dbReference type="PANTHER" id="PTHR13710:SF153">
    <property type="entry name" value="RECQ-LIKE DNA HELICASE BLM"/>
    <property type="match status" value="1"/>
</dbReference>
<feature type="domain" description="Helicase ATP-binding" evidence="5">
    <location>
        <begin position="15"/>
        <end position="154"/>
    </location>
</feature>